<reference evidence="3" key="1">
    <citation type="submission" date="2023-01" db="EMBL/GenBank/DDBJ databases">
        <authorList>
            <person name="Van Ghelder C."/>
            <person name="Rancurel C."/>
        </authorList>
    </citation>
    <scope>NUCLEOTIDE SEQUENCE</scope>
    <source>
        <strain evidence="3">CNCM I-4278</strain>
    </source>
</reference>
<feature type="compositionally biased region" description="Basic and acidic residues" evidence="1">
    <location>
        <begin position="499"/>
        <end position="524"/>
    </location>
</feature>
<feature type="compositionally biased region" description="Acidic residues" evidence="1">
    <location>
        <begin position="295"/>
        <end position="306"/>
    </location>
</feature>
<organism evidence="3 4">
    <name type="scientific">Periconia digitata</name>
    <dbReference type="NCBI Taxonomy" id="1303443"/>
    <lineage>
        <taxon>Eukaryota</taxon>
        <taxon>Fungi</taxon>
        <taxon>Dikarya</taxon>
        <taxon>Ascomycota</taxon>
        <taxon>Pezizomycotina</taxon>
        <taxon>Dothideomycetes</taxon>
        <taxon>Pleosporomycetidae</taxon>
        <taxon>Pleosporales</taxon>
        <taxon>Massarineae</taxon>
        <taxon>Periconiaceae</taxon>
        <taxon>Periconia</taxon>
    </lineage>
</organism>
<dbReference type="SUPFAM" id="SSF63748">
    <property type="entry name" value="Tudor/PWWP/MBT"/>
    <property type="match status" value="1"/>
</dbReference>
<dbReference type="Proteomes" id="UP001152607">
    <property type="component" value="Unassembled WGS sequence"/>
</dbReference>
<feature type="region of interest" description="Disordered" evidence="1">
    <location>
        <begin position="1"/>
        <end position="128"/>
    </location>
</feature>
<gene>
    <name evidence="3" type="ORF">PDIGIT_LOCUS2100</name>
</gene>
<dbReference type="OrthoDB" id="62853at2759"/>
<feature type="compositionally biased region" description="Basic and acidic residues" evidence="1">
    <location>
        <begin position="320"/>
        <end position="332"/>
    </location>
</feature>
<feature type="domain" description="PWWP" evidence="2">
    <location>
        <begin position="136"/>
        <end position="219"/>
    </location>
</feature>
<dbReference type="EMBL" id="CAOQHR010000001">
    <property type="protein sequence ID" value="CAI6280747.1"/>
    <property type="molecule type" value="Genomic_DNA"/>
</dbReference>
<protein>
    <recommendedName>
        <fullName evidence="2">PWWP domain-containing protein</fullName>
    </recommendedName>
</protein>
<name>A0A9W4U6I9_9PLEO</name>
<feature type="region of interest" description="Disordered" evidence="1">
    <location>
        <begin position="276"/>
        <end position="388"/>
    </location>
</feature>
<dbReference type="InterPro" id="IPR000313">
    <property type="entry name" value="PWWP_dom"/>
</dbReference>
<feature type="compositionally biased region" description="Low complexity" evidence="1">
    <location>
        <begin position="80"/>
        <end position="101"/>
    </location>
</feature>
<feature type="compositionally biased region" description="Polar residues" evidence="1">
    <location>
        <begin position="1"/>
        <end position="14"/>
    </location>
</feature>
<accession>A0A9W4U6I9</accession>
<dbReference type="SMART" id="SM00293">
    <property type="entry name" value="PWWP"/>
    <property type="match status" value="1"/>
</dbReference>
<feature type="compositionally biased region" description="Low complexity" evidence="1">
    <location>
        <begin position="342"/>
        <end position="352"/>
    </location>
</feature>
<feature type="region of interest" description="Disordered" evidence="1">
    <location>
        <begin position="479"/>
        <end position="566"/>
    </location>
</feature>
<comment type="caution">
    <text evidence="3">The sequence shown here is derived from an EMBL/GenBank/DDBJ whole genome shotgun (WGS) entry which is preliminary data.</text>
</comment>
<dbReference type="Gene3D" id="2.30.30.140">
    <property type="match status" value="1"/>
</dbReference>
<evidence type="ECO:0000259" key="2">
    <source>
        <dbReference type="PROSITE" id="PS50812"/>
    </source>
</evidence>
<sequence length="566" mass="61694">MAEEASSPTATSVVKPTEEPSRSVEPTESAADADAKPTSDGDVAPTDAPVEKQASETAAAVDDQAEKDQLSAEPAQNGEDATATADASSATNATPASSKKANNTRRKSSSGVPEHKTKKTPSKKKKQLELHLDTKPGDMWLVAMRGYQPWPVIICDEDMLPETLLAKRPVSAIRVDGTYREDYLEGGKNAKDRRYPVMFLGTNEFAWQVNTDLLPFDIEEIKKDVENGLPGKKNKVLTAAYEEAVEGHDLDYYKEMLQNHEQAMIDDAEAKAAKEEEKLAKKEKSKSRKSTAIVDSDDVEMDDVDDAPTSSKKKGTKRKKGDESDGEPEKAAKTPKTKLKLNNKPPKEASAAKAKKEAKPKKVQASQTPKAAPVEEAPMTEEERLQKREKSVLYLRHRLQKGFLSRDQAPQDGDMPSMAGHLTQLEELDDLEAEIIKKTKVHKVLRAILKLNTIPKEDEFNFKTRSSNLLNKWSGALAAETEAPAETPAAAPAPTTNGVKHEEETKKDSPVLEKSVEPTPEESKPAGGDVEMTDAPEQPQEKEDAPKAEADSTVTSTVEAPAVEAA</sequence>
<feature type="compositionally biased region" description="Basic and acidic residues" evidence="1">
    <location>
        <begin position="539"/>
        <end position="550"/>
    </location>
</feature>
<evidence type="ECO:0000313" key="3">
    <source>
        <dbReference type="EMBL" id="CAI6280747.1"/>
    </source>
</evidence>
<evidence type="ECO:0000256" key="1">
    <source>
        <dbReference type="SAM" id="MobiDB-lite"/>
    </source>
</evidence>
<feature type="compositionally biased region" description="Low complexity" evidence="1">
    <location>
        <begin position="479"/>
        <end position="496"/>
    </location>
</feature>
<feature type="compositionally biased region" description="Basic residues" evidence="1">
    <location>
        <begin position="116"/>
        <end position="126"/>
    </location>
</feature>
<dbReference type="Pfam" id="PF00855">
    <property type="entry name" value="PWWP"/>
    <property type="match status" value="1"/>
</dbReference>
<dbReference type="PROSITE" id="PS50812">
    <property type="entry name" value="PWWP"/>
    <property type="match status" value="1"/>
</dbReference>
<keyword evidence="4" id="KW-1185">Reference proteome</keyword>
<proteinExistence type="predicted"/>
<evidence type="ECO:0000313" key="4">
    <source>
        <dbReference type="Proteomes" id="UP001152607"/>
    </source>
</evidence>
<dbReference type="AlphaFoldDB" id="A0A9W4U6I9"/>